<evidence type="ECO:0000259" key="2">
    <source>
        <dbReference type="Pfam" id="PF00326"/>
    </source>
</evidence>
<proteinExistence type="predicted"/>
<dbReference type="AlphaFoldDB" id="A0A419R2E9"/>
<reference evidence="4 5" key="1">
    <citation type="submission" date="2018-09" db="EMBL/GenBank/DDBJ databases">
        <title>Altererythrobacter sp.Ery1 and Ery12, the genome sequencing of novel strains in genus Alterythrobacter.</title>
        <authorList>
            <person name="Cheng H."/>
            <person name="Wu Y.-H."/>
            <person name="Fang C."/>
            <person name="Xu X.-W."/>
        </authorList>
    </citation>
    <scope>NUCLEOTIDE SEQUENCE [LARGE SCALE GENOMIC DNA]</scope>
    <source>
        <strain evidence="4 5">Ery12</strain>
    </source>
</reference>
<organism evidence="4 5">
    <name type="scientific">Tsuneonella suprasediminis</name>
    <dbReference type="NCBI Taxonomy" id="2306996"/>
    <lineage>
        <taxon>Bacteria</taxon>
        <taxon>Pseudomonadati</taxon>
        <taxon>Pseudomonadota</taxon>
        <taxon>Alphaproteobacteria</taxon>
        <taxon>Sphingomonadales</taxon>
        <taxon>Erythrobacteraceae</taxon>
        <taxon>Tsuneonella</taxon>
    </lineage>
</organism>
<evidence type="ECO:0000313" key="4">
    <source>
        <dbReference type="EMBL" id="RJX67925.1"/>
    </source>
</evidence>
<dbReference type="InterPro" id="IPR002469">
    <property type="entry name" value="Peptidase_S9B_N"/>
</dbReference>
<evidence type="ECO:0000313" key="5">
    <source>
        <dbReference type="Proteomes" id="UP000284322"/>
    </source>
</evidence>
<dbReference type="SUPFAM" id="SSF82171">
    <property type="entry name" value="DPP6 N-terminal domain-like"/>
    <property type="match status" value="1"/>
</dbReference>
<feature type="domain" description="Peptidase S9 prolyl oligopeptidase catalytic" evidence="2">
    <location>
        <begin position="558"/>
        <end position="756"/>
    </location>
</feature>
<sequence>MKALSTFRAIALFATVAVVTPVQASTNGQCDFACRESRGDVFSPDAVRQLSDAIAPAAPAVVWQSDSKAFYYARTLASDVALYKVDPIAQTRQEVIRASTILARAGVKGVPAGSLPAAALSVDGGGQRVRLNIGEERLTYTLADNTVSRSRPDRHAATSPDGQYKVWTKDHNLYSSTADGDAVQLSNDGELWRSFSSGMADTQPTDIAAITGRADARAPRIGWIGSGTKFYIQRQDLRTTGDLWQIDSLAQPRPRMITQKMPLPGETNLPVSELWIFDAKGGPAVRVDTGDWVHVGNLDPGQGGIWPSRDGRTLYFARMTRGYSAVELCAADVATGKVRVILREAPSDGWSVRFADFRELEKGFLWRSDRSGFQHYGLYDWSGRFVRDVTPGNTSAWSILDLSPDGREMIYTAFDDARYRNPAQFRIHIAKIGTGKSRPLDREDAHHEVTLAPDGRHYVDAFSRPDLAPTMVVRDRAGVIVMTVESSDTSALERSGWRSPARIRTLAADKATPLYGWLWLPGQNSDEGSLPIVADVYPGPSTEMGPIRFDPDNPNGRLAAAGFAVLNIGQRGGTFIRGKRYQHYPFEVGSVRDYPIADNKAAIRGVASQFPVIDIDRVSIIGHSGGGLMAATAMMLAPDFYKVGVASAGNHDNHLYEMGSGEFNFGDPLTGPAGSPDGYATNQALAPRLQGKLLLIHGALDNDVPLGNTMRLSDALIKAGKNFDLLILPSQRHGFRGVDREYVRRKTLAYLLEHLDGVEPPVDLMPTAPSGQ</sequence>
<dbReference type="SUPFAM" id="SSF53474">
    <property type="entry name" value="alpha/beta-Hydrolases"/>
    <property type="match status" value="1"/>
</dbReference>
<dbReference type="GO" id="GO:0006508">
    <property type="term" value="P:proteolysis"/>
    <property type="evidence" value="ECO:0007669"/>
    <property type="project" value="InterPro"/>
</dbReference>
<dbReference type="PANTHER" id="PTHR11731">
    <property type="entry name" value="PROTEASE FAMILY S9B,C DIPEPTIDYL-PEPTIDASE IV-RELATED"/>
    <property type="match status" value="1"/>
</dbReference>
<dbReference type="RefSeq" id="WP_120108919.1">
    <property type="nucleotide sequence ID" value="NZ_RAHJ01000018.1"/>
</dbReference>
<evidence type="ECO:0000259" key="3">
    <source>
        <dbReference type="Pfam" id="PF00930"/>
    </source>
</evidence>
<dbReference type="InterPro" id="IPR029058">
    <property type="entry name" value="AB_hydrolase_fold"/>
</dbReference>
<accession>A0A419R2E9</accession>
<dbReference type="GO" id="GO:0008236">
    <property type="term" value="F:serine-type peptidase activity"/>
    <property type="evidence" value="ECO:0007669"/>
    <property type="project" value="InterPro"/>
</dbReference>
<dbReference type="Gene3D" id="3.40.50.1820">
    <property type="entry name" value="alpha/beta hydrolase"/>
    <property type="match status" value="1"/>
</dbReference>
<dbReference type="Proteomes" id="UP000284322">
    <property type="component" value="Unassembled WGS sequence"/>
</dbReference>
<feature type="signal peptide" evidence="1">
    <location>
        <begin position="1"/>
        <end position="24"/>
    </location>
</feature>
<name>A0A419R2E9_9SPHN</name>
<feature type="domain" description="Dipeptidylpeptidase IV N-terminal" evidence="3">
    <location>
        <begin position="252"/>
        <end position="468"/>
    </location>
</feature>
<comment type="caution">
    <text evidence="4">The sequence shown here is derived from an EMBL/GenBank/DDBJ whole genome shotgun (WGS) entry which is preliminary data.</text>
</comment>
<dbReference type="InterPro" id="IPR050278">
    <property type="entry name" value="Serine_Prot_S9B/DPPIV"/>
</dbReference>
<dbReference type="GO" id="GO:0008239">
    <property type="term" value="F:dipeptidyl-peptidase activity"/>
    <property type="evidence" value="ECO:0007669"/>
    <property type="project" value="TreeGrafter"/>
</dbReference>
<evidence type="ECO:0000256" key="1">
    <source>
        <dbReference type="SAM" id="SignalP"/>
    </source>
</evidence>
<keyword evidence="5" id="KW-1185">Reference proteome</keyword>
<dbReference type="Pfam" id="PF00930">
    <property type="entry name" value="DPPIV_N"/>
    <property type="match status" value="1"/>
</dbReference>
<dbReference type="OrthoDB" id="1094230at2"/>
<dbReference type="Pfam" id="PF00326">
    <property type="entry name" value="Peptidase_S9"/>
    <property type="match status" value="1"/>
</dbReference>
<gene>
    <name evidence="4" type="ORF">D6858_08210</name>
</gene>
<dbReference type="PANTHER" id="PTHR11731:SF193">
    <property type="entry name" value="DIPEPTIDYL PEPTIDASE 9"/>
    <property type="match status" value="1"/>
</dbReference>
<dbReference type="Gene3D" id="2.140.10.30">
    <property type="entry name" value="Dipeptidylpeptidase IV, N-terminal domain"/>
    <property type="match status" value="1"/>
</dbReference>
<feature type="chain" id="PRO_5019393925" evidence="1">
    <location>
        <begin position="25"/>
        <end position="772"/>
    </location>
</feature>
<dbReference type="InterPro" id="IPR001375">
    <property type="entry name" value="Peptidase_S9_cat"/>
</dbReference>
<dbReference type="EMBL" id="RAHJ01000018">
    <property type="protein sequence ID" value="RJX67925.1"/>
    <property type="molecule type" value="Genomic_DNA"/>
</dbReference>
<keyword evidence="1" id="KW-0732">Signal</keyword>
<protein>
    <submittedName>
        <fullName evidence="4">S9 family peptidase</fullName>
    </submittedName>
</protein>